<sequence length="122" mass="12985">MRKTFAWTVVPVLFLLGTLTGCSSSASPECSSAMADAEAVGMNNDAELIATLSACDDVEGWVAAVKDHPGAGSLIEYTTDDAHYFMGLTCTRDPHTPVCEDAASLGLLDFDLDDPRLQELNE</sequence>
<gene>
    <name evidence="2" type="ORF">E3O21_11735</name>
</gene>
<reference evidence="2 3" key="1">
    <citation type="submission" date="2019-03" db="EMBL/GenBank/DDBJ databases">
        <title>Genomics of glacier-inhabiting Cryobacterium strains.</title>
        <authorList>
            <person name="Liu Q."/>
            <person name="Xin Y.-H."/>
        </authorList>
    </citation>
    <scope>NUCLEOTIDE SEQUENCE [LARGE SCALE GENOMIC DNA]</scope>
    <source>
        <strain evidence="2 3">Hh8</strain>
    </source>
</reference>
<feature type="signal peptide" evidence="1">
    <location>
        <begin position="1"/>
        <end position="26"/>
    </location>
</feature>
<dbReference type="RefSeq" id="WP_134505283.1">
    <property type="nucleotide sequence ID" value="NZ_FNIB01000009.1"/>
</dbReference>
<comment type="caution">
    <text evidence="2">The sequence shown here is derived from an EMBL/GenBank/DDBJ whole genome shotgun (WGS) entry which is preliminary data.</text>
</comment>
<name>A0ABY2I475_9MICO</name>
<accession>A0ABY2I475</accession>
<keyword evidence="1" id="KW-0732">Signal</keyword>
<keyword evidence="3" id="KW-1185">Reference proteome</keyword>
<organism evidence="2 3">
    <name type="scientific">Cryobacterium flavum</name>
    <dbReference type="NCBI Taxonomy" id="1424659"/>
    <lineage>
        <taxon>Bacteria</taxon>
        <taxon>Bacillati</taxon>
        <taxon>Actinomycetota</taxon>
        <taxon>Actinomycetes</taxon>
        <taxon>Micrococcales</taxon>
        <taxon>Microbacteriaceae</taxon>
        <taxon>Cryobacterium</taxon>
    </lineage>
</organism>
<dbReference type="PROSITE" id="PS51257">
    <property type="entry name" value="PROKAR_LIPOPROTEIN"/>
    <property type="match status" value="1"/>
</dbReference>
<dbReference type="EMBL" id="SOFD01000028">
    <property type="protein sequence ID" value="TFB76119.1"/>
    <property type="molecule type" value="Genomic_DNA"/>
</dbReference>
<evidence type="ECO:0000313" key="3">
    <source>
        <dbReference type="Proteomes" id="UP000298252"/>
    </source>
</evidence>
<proteinExistence type="predicted"/>
<protein>
    <submittedName>
        <fullName evidence="2">Uncharacterized protein</fullName>
    </submittedName>
</protein>
<feature type="chain" id="PRO_5046603345" evidence="1">
    <location>
        <begin position="27"/>
        <end position="122"/>
    </location>
</feature>
<dbReference type="Proteomes" id="UP000298252">
    <property type="component" value="Unassembled WGS sequence"/>
</dbReference>
<evidence type="ECO:0000256" key="1">
    <source>
        <dbReference type="SAM" id="SignalP"/>
    </source>
</evidence>
<evidence type="ECO:0000313" key="2">
    <source>
        <dbReference type="EMBL" id="TFB76119.1"/>
    </source>
</evidence>